<dbReference type="Gene3D" id="1.10.287.1490">
    <property type="match status" value="1"/>
</dbReference>
<sequence>MSTMNSLTVDDPLEAAQNLQADYDQLKNDYDHLTTDHDNFKGFHAEQEIQYKKQLAKLKKANAKLRKDKAEVVSQLNESNSRYDDLKSQYDQLKNDYDQLKNDYDQLSTEHDDFRGFHVERATQYKKQIAKLRKDKAEVVSQLNESNSRYDSINMKHLAMCQELNNVKARINKLETRISQLEEFNFYIEEDEEVNKETYGAILERYLRSIYPTLESTETHLIQQDFFRRTGYKVKLSFIREKADDMFQEGDKMFSVTKLNRAGKDYRISRVYDGYLYIGQLQLEDHKGTNIYKVGRTNDLKARFNKYKRDYDGGIEWIATYAVSDPIKAEKDMLAKLNDMVEDKTIDKDETGAEYFKGDLSTIHNVVKQCANQYAKQ</sequence>
<proteinExistence type="predicted"/>
<dbReference type="Pfam" id="PF10544">
    <property type="entry name" value="T5orf172"/>
    <property type="match status" value="1"/>
</dbReference>
<comment type="caution">
    <text evidence="3">The sequence shown here is derived from an EMBL/GenBank/DDBJ whole genome shotgun (WGS) entry which is preliminary data.</text>
</comment>
<gene>
    <name evidence="3" type="ORF">M9Y10_017137</name>
</gene>
<feature type="domain" description="Bacteriophage T5 Orf172 DNA-binding" evidence="2">
    <location>
        <begin position="274"/>
        <end position="369"/>
    </location>
</feature>
<organism evidence="3 4">
    <name type="scientific">Tritrichomonas musculus</name>
    <dbReference type="NCBI Taxonomy" id="1915356"/>
    <lineage>
        <taxon>Eukaryota</taxon>
        <taxon>Metamonada</taxon>
        <taxon>Parabasalia</taxon>
        <taxon>Tritrichomonadida</taxon>
        <taxon>Tritrichomonadidae</taxon>
        <taxon>Tritrichomonas</taxon>
    </lineage>
</organism>
<evidence type="ECO:0000259" key="2">
    <source>
        <dbReference type="Pfam" id="PF10544"/>
    </source>
</evidence>
<reference evidence="3 4" key="1">
    <citation type="submission" date="2024-04" db="EMBL/GenBank/DDBJ databases">
        <title>Tritrichomonas musculus Genome.</title>
        <authorList>
            <person name="Alves-Ferreira E."/>
            <person name="Grigg M."/>
            <person name="Lorenzi H."/>
            <person name="Galac M."/>
        </authorList>
    </citation>
    <scope>NUCLEOTIDE SEQUENCE [LARGE SCALE GENOMIC DNA]</scope>
    <source>
        <strain evidence="3 4">EAF2021</strain>
    </source>
</reference>
<dbReference type="Proteomes" id="UP001470230">
    <property type="component" value="Unassembled WGS sequence"/>
</dbReference>
<evidence type="ECO:0000256" key="1">
    <source>
        <dbReference type="SAM" id="Coils"/>
    </source>
</evidence>
<keyword evidence="1" id="KW-0175">Coiled coil</keyword>
<evidence type="ECO:0000313" key="4">
    <source>
        <dbReference type="Proteomes" id="UP001470230"/>
    </source>
</evidence>
<dbReference type="InterPro" id="IPR018306">
    <property type="entry name" value="Phage_T5_Orf172_DNA-bd"/>
</dbReference>
<evidence type="ECO:0000313" key="3">
    <source>
        <dbReference type="EMBL" id="KAK8853576.1"/>
    </source>
</evidence>
<name>A0ABR2HX13_9EUKA</name>
<feature type="coiled-coil region" evidence="1">
    <location>
        <begin position="16"/>
        <end position="184"/>
    </location>
</feature>
<protein>
    <recommendedName>
        <fullName evidence="2">Bacteriophage T5 Orf172 DNA-binding domain-containing protein</fullName>
    </recommendedName>
</protein>
<keyword evidence="4" id="KW-1185">Reference proteome</keyword>
<dbReference type="EMBL" id="JAPFFF010000022">
    <property type="protein sequence ID" value="KAK8853576.1"/>
    <property type="molecule type" value="Genomic_DNA"/>
</dbReference>
<accession>A0ABR2HX13</accession>
<dbReference type="SUPFAM" id="SSF57997">
    <property type="entry name" value="Tropomyosin"/>
    <property type="match status" value="1"/>
</dbReference>